<dbReference type="InterPro" id="IPR015422">
    <property type="entry name" value="PyrdxlP-dep_Trfase_small"/>
</dbReference>
<proteinExistence type="inferred from homology"/>
<dbReference type="SUPFAM" id="SSF53383">
    <property type="entry name" value="PLP-dependent transferases"/>
    <property type="match status" value="1"/>
</dbReference>
<dbReference type="OrthoDB" id="389074at2"/>
<feature type="domain" description="Aminotransferase class V" evidence="6">
    <location>
        <begin position="26"/>
        <end position="276"/>
    </location>
</feature>
<evidence type="ECO:0000256" key="5">
    <source>
        <dbReference type="PIRSR" id="PIRSR000524-50"/>
    </source>
</evidence>
<dbReference type="PIRSF" id="PIRSF000524">
    <property type="entry name" value="SPT"/>
    <property type="match status" value="1"/>
</dbReference>
<accession>D7CR43</accession>
<dbReference type="Pfam" id="PF00266">
    <property type="entry name" value="Aminotran_5"/>
    <property type="match status" value="1"/>
</dbReference>
<dbReference type="EMBL" id="CP002049">
    <property type="protein sequence ID" value="ADI13443.1"/>
    <property type="molecule type" value="Genomic_DNA"/>
</dbReference>
<dbReference type="GO" id="GO:0019265">
    <property type="term" value="P:glycine biosynthetic process, by transamination of glyoxylate"/>
    <property type="evidence" value="ECO:0007669"/>
    <property type="project" value="TreeGrafter"/>
</dbReference>
<dbReference type="AlphaFoldDB" id="D7CR43"/>
<dbReference type="STRING" id="649638.Trad_0303"/>
<evidence type="ECO:0000313" key="7">
    <source>
        <dbReference type="EMBL" id="ADI13443.1"/>
    </source>
</evidence>
<evidence type="ECO:0000256" key="2">
    <source>
        <dbReference type="ARBA" id="ARBA00009236"/>
    </source>
</evidence>
<keyword evidence="7" id="KW-0808">Transferase</keyword>
<reference evidence="8" key="1">
    <citation type="submission" date="2010-05" db="EMBL/GenBank/DDBJ databases">
        <title>The complete genome of Truepera radiovictris DSM 17093.</title>
        <authorList>
            <consortium name="US DOE Joint Genome Institute (JGI-PGF)"/>
            <person name="Lucas S."/>
            <person name="Copeland A."/>
            <person name="Lapidus A."/>
            <person name="Glavina del Rio T."/>
            <person name="Dalin E."/>
            <person name="Tice H."/>
            <person name="Bruce D."/>
            <person name="Goodwin L."/>
            <person name="Pitluck S."/>
            <person name="Kyrpides N."/>
            <person name="Mavromatis K."/>
            <person name="Ovchinnikova G."/>
            <person name="Munk A.C."/>
            <person name="Detter J.C."/>
            <person name="Han C."/>
            <person name="Tapia R."/>
            <person name="Land M."/>
            <person name="Hauser L."/>
            <person name="Markowitz V."/>
            <person name="Cheng J.-F."/>
            <person name="Hugenholtz P."/>
            <person name="Woyke T."/>
            <person name="Wu D."/>
            <person name="Tindall B."/>
            <person name="Pomrenke H.G."/>
            <person name="Brambilla E."/>
            <person name="Klenk H.-P."/>
            <person name="Eisen J.A."/>
        </authorList>
    </citation>
    <scope>NUCLEOTIDE SEQUENCE [LARGE SCALE GENOMIC DNA]</scope>
    <source>
        <strain evidence="8">DSM 17093 / CIP 108686 / LMG 22925 / RQ-24</strain>
    </source>
</reference>
<feature type="binding site" evidence="4">
    <location>
        <position position="333"/>
    </location>
    <ligand>
        <name>substrate</name>
    </ligand>
</feature>
<dbReference type="RefSeq" id="WP_013176823.1">
    <property type="nucleotide sequence ID" value="NC_014221.1"/>
</dbReference>
<evidence type="ECO:0000256" key="4">
    <source>
        <dbReference type="PIRSR" id="PIRSR000524-1"/>
    </source>
</evidence>
<comment type="similarity">
    <text evidence="2">Belongs to the class-V pyridoxal-phosphate-dependent aminotransferase family.</text>
</comment>
<keyword evidence="8" id="KW-1185">Reference proteome</keyword>
<keyword evidence="7" id="KW-0032">Aminotransferase</keyword>
<keyword evidence="3 5" id="KW-0663">Pyridoxal phosphate</keyword>
<gene>
    <name evidence="7" type="ordered locus">Trad_0303</name>
</gene>
<evidence type="ECO:0000259" key="6">
    <source>
        <dbReference type="Pfam" id="PF00266"/>
    </source>
</evidence>
<sequence>MFRPRLYAPGPVEVPPQVLEATARPVLHHRTQAFRELFARTRARLAEVACVPGDDVIILAGSGTAGFEAGLLACVPRGAKVVGVNAGKFGERWVKLARHYGCEVVELKLPWGEAVDPEAVRALLREHPDVQAVMSTHSETSTGVLHDVQALAQVVRETAPEALVLIDAVTSLGVAELRPKAWGLDGVFSGSQKGLMTPPGLAFAWLSERAWARSEGLNPTFYLDLRKERAQQRAGQTAYTPAVSLVAGLEVALGLLLDEGLEALWRRRERLNGAVLAGAAALGCRPYAARVSPAVAALYAPERVSAPAIVKGFAARGMRIAGGQDDAKEHLFRPSVMGYADRYDALTIVAALEEVLLELGQPVALGQGVSAALRVLAG</sequence>
<dbReference type="InterPro" id="IPR024169">
    <property type="entry name" value="SP_NH2Trfase/AEP_transaminase"/>
</dbReference>
<evidence type="ECO:0000256" key="1">
    <source>
        <dbReference type="ARBA" id="ARBA00001933"/>
    </source>
</evidence>
<reference evidence="7 8" key="2">
    <citation type="journal article" date="2011" name="Stand. Genomic Sci.">
        <title>Complete genome sequence of Truepera radiovictrix type strain (RQ-24).</title>
        <authorList>
            <person name="Ivanova N."/>
            <person name="Rohde C."/>
            <person name="Munk C."/>
            <person name="Nolan M."/>
            <person name="Lucas S."/>
            <person name="Del Rio T.G."/>
            <person name="Tice H."/>
            <person name="Deshpande S."/>
            <person name="Cheng J.F."/>
            <person name="Tapia R."/>
            <person name="Han C."/>
            <person name="Goodwin L."/>
            <person name="Pitluck S."/>
            <person name="Liolios K."/>
            <person name="Mavromatis K."/>
            <person name="Mikhailova N."/>
            <person name="Pati A."/>
            <person name="Chen A."/>
            <person name="Palaniappan K."/>
            <person name="Land M."/>
            <person name="Hauser L."/>
            <person name="Chang Y.J."/>
            <person name="Jeffries C.D."/>
            <person name="Brambilla E."/>
            <person name="Rohde M."/>
            <person name="Goker M."/>
            <person name="Tindall B.J."/>
            <person name="Woyke T."/>
            <person name="Bristow J."/>
            <person name="Eisen J.A."/>
            <person name="Markowitz V."/>
            <person name="Hugenholtz P."/>
            <person name="Kyrpides N.C."/>
            <person name="Klenk H.P."/>
            <person name="Lapidus A."/>
        </authorList>
    </citation>
    <scope>NUCLEOTIDE SEQUENCE [LARGE SCALE GENOMIC DNA]</scope>
    <source>
        <strain evidence="8">DSM 17093 / CIP 108686 / LMG 22925 / RQ-24</strain>
    </source>
</reference>
<name>D7CR43_TRURR</name>
<protein>
    <submittedName>
        <fullName evidence="7">Aminotransferase class V</fullName>
    </submittedName>
</protein>
<dbReference type="InterPro" id="IPR000192">
    <property type="entry name" value="Aminotrans_V_dom"/>
</dbReference>
<organism evidence="7 8">
    <name type="scientific">Truepera radiovictrix (strain DSM 17093 / CIP 108686 / LMG 22925 / RQ-24)</name>
    <dbReference type="NCBI Taxonomy" id="649638"/>
    <lineage>
        <taxon>Bacteria</taxon>
        <taxon>Thermotogati</taxon>
        <taxon>Deinococcota</taxon>
        <taxon>Deinococci</taxon>
        <taxon>Trueperales</taxon>
        <taxon>Trueperaceae</taxon>
        <taxon>Truepera</taxon>
    </lineage>
</organism>
<dbReference type="GO" id="GO:0008453">
    <property type="term" value="F:alanine-glyoxylate transaminase activity"/>
    <property type="evidence" value="ECO:0007669"/>
    <property type="project" value="TreeGrafter"/>
</dbReference>
<comment type="cofactor">
    <cofactor evidence="1 5">
        <name>pyridoxal 5'-phosphate</name>
        <dbReference type="ChEBI" id="CHEBI:597326"/>
    </cofactor>
</comment>
<dbReference type="eggNOG" id="COG0075">
    <property type="taxonomic scope" value="Bacteria"/>
</dbReference>
<dbReference type="Gene3D" id="3.90.1150.10">
    <property type="entry name" value="Aspartate Aminotransferase, domain 1"/>
    <property type="match status" value="1"/>
</dbReference>
<dbReference type="PANTHER" id="PTHR21152">
    <property type="entry name" value="AMINOTRANSFERASE CLASS V"/>
    <property type="match status" value="1"/>
</dbReference>
<dbReference type="Gene3D" id="3.40.640.10">
    <property type="entry name" value="Type I PLP-dependent aspartate aminotransferase-like (Major domain)"/>
    <property type="match status" value="1"/>
</dbReference>
<evidence type="ECO:0000256" key="3">
    <source>
        <dbReference type="ARBA" id="ARBA00022898"/>
    </source>
</evidence>
<dbReference type="HOGENOM" id="CLU_027686_1_1_0"/>
<dbReference type="KEGG" id="tra:Trad_0303"/>
<evidence type="ECO:0000313" key="8">
    <source>
        <dbReference type="Proteomes" id="UP000000379"/>
    </source>
</evidence>
<dbReference type="Proteomes" id="UP000000379">
    <property type="component" value="Chromosome"/>
</dbReference>
<dbReference type="InterPro" id="IPR015424">
    <property type="entry name" value="PyrdxlP-dep_Trfase"/>
</dbReference>
<dbReference type="PANTHER" id="PTHR21152:SF40">
    <property type="entry name" value="ALANINE--GLYOXYLATE AMINOTRANSFERASE"/>
    <property type="match status" value="1"/>
</dbReference>
<dbReference type="InterPro" id="IPR015421">
    <property type="entry name" value="PyrdxlP-dep_Trfase_major"/>
</dbReference>
<dbReference type="GO" id="GO:0004760">
    <property type="term" value="F:L-serine-pyruvate transaminase activity"/>
    <property type="evidence" value="ECO:0007669"/>
    <property type="project" value="TreeGrafter"/>
</dbReference>
<feature type="modified residue" description="N6-(pyridoxal phosphate)lysine" evidence="5">
    <location>
        <position position="193"/>
    </location>
</feature>